<reference evidence="2 3" key="1">
    <citation type="submission" date="2011-07" db="EMBL/GenBank/DDBJ databases">
        <authorList>
            <person name="Coyne R."/>
            <person name="Brami D."/>
            <person name="Johnson J."/>
            <person name="Hostetler J."/>
            <person name="Hannick L."/>
            <person name="Clark T."/>
            <person name="Cassidy-Hanley D."/>
            <person name="Inman J."/>
        </authorList>
    </citation>
    <scope>NUCLEOTIDE SEQUENCE [LARGE SCALE GENOMIC DNA]</scope>
    <source>
        <strain evidence="2 3">G5</strain>
    </source>
</reference>
<dbReference type="SUPFAM" id="SSF46565">
    <property type="entry name" value="Chaperone J-domain"/>
    <property type="match status" value="1"/>
</dbReference>
<evidence type="ECO:0000256" key="1">
    <source>
        <dbReference type="SAM" id="Phobius"/>
    </source>
</evidence>
<keyword evidence="1" id="KW-0812">Transmembrane</keyword>
<dbReference type="EMBL" id="GL984132">
    <property type="protein sequence ID" value="EGR29552.1"/>
    <property type="molecule type" value="Genomic_DNA"/>
</dbReference>
<dbReference type="Proteomes" id="UP000008983">
    <property type="component" value="Unassembled WGS sequence"/>
</dbReference>
<name>G0QYY1_ICHMU</name>
<keyword evidence="1" id="KW-1133">Transmembrane helix</keyword>
<gene>
    <name evidence="2" type="ORF">IMG5_153230</name>
</gene>
<keyword evidence="3" id="KW-1185">Reference proteome</keyword>
<accession>G0QYY1</accession>
<dbReference type="RefSeq" id="XP_004030788.1">
    <property type="nucleotide sequence ID" value="XM_004030740.1"/>
</dbReference>
<dbReference type="InterPro" id="IPR036869">
    <property type="entry name" value="J_dom_sf"/>
</dbReference>
<proteinExistence type="predicted"/>
<evidence type="ECO:0000313" key="3">
    <source>
        <dbReference type="Proteomes" id="UP000008983"/>
    </source>
</evidence>
<protein>
    <recommendedName>
        <fullName evidence="4">J domain-containing protein</fullName>
    </recommendedName>
</protein>
<dbReference type="InterPro" id="IPR018253">
    <property type="entry name" value="DnaJ_domain_CS"/>
</dbReference>
<dbReference type="InParanoid" id="G0QYY1"/>
<sequence>MFKKIIYQFYNILYLQLFILLKNLFYILFFIEFLKKKMIFKTKFKKIVEAYENLIDKQKRLTYDLKNGIQSDWQINDEDIKQVVAGPGYRVAMYPLNIC</sequence>
<dbReference type="GeneID" id="14905679"/>
<feature type="transmembrane region" description="Helical" evidence="1">
    <location>
        <begin position="12"/>
        <end position="34"/>
    </location>
</feature>
<keyword evidence="1" id="KW-0472">Membrane</keyword>
<evidence type="ECO:0000313" key="2">
    <source>
        <dbReference type="EMBL" id="EGR29552.1"/>
    </source>
</evidence>
<evidence type="ECO:0008006" key="4">
    <source>
        <dbReference type="Google" id="ProtNLM"/>
    </source>
</evidence>
<dbReference type="AlphaFoldDB" id="G0QYY1"/>
<dbReference type="PROSITE" id="PS00636">
    <property type="entry name" value="DNAJ_1"/>
    <property type="match status" value="1"/>
</dbReference>
<organism evidence="2 3">
    <name type="scientific">Ichthyophthirius multifiliis</name>
    <name type="common">White spot disease agent</name>
    <name type="synonym">Ich</name>
    <dbReference type="NCBI Taxonomy" id="5932"/>
    <lineage>
        <taxon>Eukaryota</taxon>
        <taxon>Sar</taxon>
        <taxon>Alveolata</taxon>
        <taxon>Ciliophora</taxon>
        <taxon>Intramacronucleata</taxon>
        <taxon>Oligohymenophorea</taxon>
        <taxon>Hymenostomatida</taxon>
        <taxon>Ophryoglenina</taxon>
        <taxon>Ichthyophthirius</taxon>
    </lineage>
</organism>